<organism evidence="3 4">
    <name type="scientific">Artemisia annua</name>
    <name type="common">Sweet wormwood</name>
    <dbReference type="NCBI Taxonomy" id="35608"/>
    <lineage>
        <taxon>Eukaryota</taxon>
        <taxon>Viridiplantae</taxon>
        <taxon>Streptophyta</taxon>
        <taxon>Embryophyta</taxon>
        <taxon>Tracheophyta</taxon>
        <taxon>Spermatophyta</taxon>
        <taxon>Magnoliopsida</taxon>
        <taxon>eudicotyledons</taxon>
        <taxon>Gunneridae</taxon>
        <taxon>Pentapetalae</taxon>
        <taxon>asterids</taxon>
        <taxon>campanulids</taxon>
        <taxon>Asterales</taxon>
        <taxon>Asteraceae</taxon>
        <taxon>Asteroideae</taxon>
        <taxon>Anthemideae</taxon>
        <taxon>Artemisiinae</taxon>
        <taxon>Artemisia</taxon>
    </lineage>
</organism>
<dbReference type="PANTHER" id="PTHR31286:SF178">
    <property type="entry name" value="DUF4283 DOMAIN-CONTAINING PROTEIN"/>
    <property type="match status" value="1"/>
</dbReference>
<dbReference type="AlphaFoldDB" id="A0A2U1PLL2"/>
<accession>A0A2U1PLL2</accession>
<dbReference type="PANTHER" id="PTHR31286">
    <property type="entry name" value="GLYCINE-RICH CELL WALL STRUCTURAL PROTEIN 1.8-LIKE"/>
    <property type="match status" value="1"/>
</dbReference>
<evidence type="ECO:0000256" key="1">
    <source>
        <dbReference type="SAM" id="MobiDB-lite"/>
    </source>
</evidence>
<gene>
    <name evidence="3" type="ORF">CTI12_AA135010</name>
</gene>
<feature type="region of interest" description="Disordered" evidence="1">
    <location>
        <begin position="228"/>
        <end position="254"/>
    </location>
</feature>
<reference evidence="3 4" key="1">
    <citation type="journal article" date="2018" name="Mol. Plant">
        <title>The genome of Artemisia annua provides insight into the evolution of Asteraceae family and artemisinin biosynthesis.</title>
        <authorList>
            <person name="Shen Q."/>
            <person name="Zhang L."/>
            <person name="Liao Z."/>
            <person name="Wang S."/>
            <person name="Yan T."/>
            <person name="Shi P."/>
            <person name="Liu M."/>
            <person name="Fu X."/>
            <person name="Pan Q."/>
            <person name="Wang Y."/>
            <person name="Lv Z."/>
            <person name="Lu X."/>
            <person name="Zhang F."/>
            <person name="Jiang W."/>
            <person name="Ma Y."/>
            <person name="Chen M."/>
            <person name="Hao X."/>
            <person name="Li L."/>
            <person name="Tang Y."/>
            <person name="Lv G."/>
            <person name="Zhou Y."/>
            <person name="Sun X."/>
            <person name="Brodelius P.E."/>
            <person name="Rose J.K.C."/>
            <person name="Tang K."/>
        </authorList>
    </citation>
    <scope>NUCLEOTIDE SEQUENCE [LARGE SCALE GENOMIC DNA]</scope>
    <source>
        <strain evidence="4">cv. Huhao1</strain>
        <tissue evidence="3">Leaf</tissue>
    </source>
</reference>
<feature type="region of interest" description="Disordered" evidence="1">
    <location>
        <begin position="175"/>
        <end position="194"/>
    </location>
</feature>
<evidence type="ECO:0000259" key="2">
    <source>
        <dbReference type="Pfam" id="PF14392"/>
    </source>
</evidence>
<dbReference type="Pfam" id="PF14392">
    <property type="entry name" value="zf-CCHC_4"/>
    <property type="match status" value="1"/>
</dbReference>
<feature type="domain" description="Zinc knuckle CX2CX4HX4C" evidence="2">
    <location>
        <begin position="102"/>
        <end position="147"/>
    </location>
</feature>
<protein>
    <recommendedName>
        <fullName evidence="2">Zinc knuckle CX2CX4HX4C domain-containing protein</fullName>
    </recommendedName>
</protein>
<evidence type="ECO:0000313" key="4">
    <source>
        <dbReference type="Proteomes" id="UP000245207"/>
    </source>
</evidence>
<dbReference type="Proteomes" id="UP000245207">
    <property type="component" value="Unassembled WGS sequence"/>
</dbReference>
<evidence type="ECO:0000313" key="3">
    <source>
        <dbReference type="EMBL" id="PWA86638.1"/>
    </source>
</evidence>
<feature type="region of interest" description="Disordered" evidence="1">
    <location>
        <begin position="320"/>
        <end position="362"/>
    </location>
</feature>
<name>A0A2U1PLL2_ARTAN</name>
<sequence length="702" mass="79066">MAPSPDLCLVEHDVQKILHDSPWLVKGYCLILRPWNPNVHITKIDFAHETFWVQTHGLPFGKLTKAYAIEISPKVGTLVKVDFNDEGFQFDRSYLHFRAKVNFRKPLCPGFSLQQDGKAPLYISFKYEKLGDFYYSCGWLGHDVHSCGFDRDESISQVGAGMRAVVFKHPITSLRNEQPLHQTPGHPSTPGTLNYKVSNDTNDQATSTSPIDPIQITSHELVSHVASSSFSDPARPTSNTGSDTINVNFKQTNPMHNFSTTPMPSSMSRNPIFVPAYFVTEPSDSPPSSPTQNDSLIVKRLAITDDIDIIEENLSKLSVKRKPYASPPSQPTKKRSKQQPNSQSATPNSTSQSVNPIVPTRLRRSFRKYTSPKVIPKNVSPSIETQLNNLIDVPIEIMSVDDASVLNVGVVAAPAQQQAQCDFNLIGDVADKHGGSSNTSSRIEEFQSLLSTSELFELPFKGLNYTWDNNRADNANIQERIDRALANEMLLNLAHCAKDLTSWSRKNFQNNRKVIEELTNKLRLVQSETPMAANIARQRLLRKNLEETWRKEEMFWYQCSRVNWIKFGDQNTRFFHLSAIHRSQRNTITMLKNESGQLVDEPVALNTLILNHFTYIYTSVGVREFGDVFDVIQPVVTEHMNTSLEDTVVDYEIVRAVKQLGAYKSPGKDRFPGFMPSTLNKTLVVLIPKIPAPEQQNHGQQA</sequence>
<feature type="compositionally biased region" description="Polar residues" evidence="1">
    <location>
        <begin position="338"/>
        <end position="355"/>
    </location>
</feature>
<keyword evidence="4" id="KW-1185">Reference proteome</keyword>
<proteinExistence type="predicted"/>
<dbReference type="InterPro" id="IPR040256">
    <property type="entry name" value="At4g02000-like"/>
</dbReference>
<comment type="caution">
    <text evidence="3">The sequence shown here is derived from an EMBL/GenBank/DDBJ whole genome shotgun (WGS) entry which is preliminary data.</text>
</comment>
<dbReference type="EMBL" id="PKPP01000996">
    <property type="protein sequence ID" value="PWA86638.1"/>
    <property type="molecule type" value="Genomic_DNA"/>
</dbReference>
<dbReference type="OrthoDB" id="1707487at2759"/>
<dbReference type="STRING" id="35608.A0A2U1PLL2"/>
<dbReference type="InterPro" id="IPR025836">
    <property type="entry name" value="Zn_knuckle_CX2CX4HX4C"/>
</dbReference>